<dbReference type="Pfam" id="PF01548">
    <property type="entry name" value="DEDD_Tnp_IS110"/>
    <property type="match status" value="1"/>
</dbReference>
<name>A0ABT9WQ91_9BACI</name>
<dbReference type="NCBIfam" id="NF033542">
    <property type="entry name" value="transpos_IS110"/>
    <property type="match status" value="1"/>
</dbReference>
<dbReference type="EMBL" id="JAUSTT010000004">
    <property type="protein sequence ID" value="MDQ0175112.1"/>
    <property type="molecule type" value="Genomic_DNA"/>
</dbReference>
<feature type="domain" description="Transposase IS116/IS110/IS902 C-terminal" evidence="2">
    <location>
        <begin position="224"/>
        <end position="296"/>
    </location>
</feature>
<evidence type="ECO:0000259" key="2">
    <source>
        <dbReference type="Pfam" id="PF02371"/>
    </source>
</evidence>
<proteinExistence type="predicted"/>
<dbReference type="InterPro" id="IPR003346">
    <property type="entry name" value="Transposase_20"/>
</dbReference>
<evidence type="ECO:0000313" key="4">
    <source>
        <dbReference type="Proteomes" id="UP001223586"/>
    </source>
</evidence>
<sequence length="375" mass="42762">MKDTTKYVGLDVSKEKIAVAIADEGRNEPRYLGMISNTPNAIRQLVKKLGNPDQLKFCYEAGPTGYGIYRLLVSIGVECAVIAPSLIPQKPGDRVKTDRRDALRLAQLFRAGELTSIYVPTKEDEALRDLVRIRKDGKEDELRAKHRLTKFLLRRDIHPPKGIKRWTYAYREWLETLTFENSMLRLVFEEYLHELLVIEQRIKRIDNEIQKQAEEGFHAPMIQALQVLRGVATITATGLVAEIGSFRRFKTPSQLMAYAGLVPSEHSSGEIRKQGSITKTGNRHLRWLLIESAWSYRYKPVVKGKLKKRQEGQSASINAISWQAQQRLHKKYYRLLARGKASGKAVTAIARELAGFVWAIAQEIESVKDKYTTVN</sequence>
<dbReference type="PANTHER" id="PTHR33055:SF13">
    <property type="entry name" value="TRANSPOSASE"/>
    <property type="match status" value="1"/>
</dbReference>
<dbReference type="Proteomes" id="UP001223586">
    <property type="component" value="Unassembled WGS sequence"/>
</dbReference>
<dbReference type="RefSeq" id="WP_307227131.1">
    <property type="nucleotide sequence ID" value="NZ_JAUSTT010000004.1"/>
</dbReference>
<dbReference type="PANTHER" id="PTHR33055">
    <property type="entry name" value="TRANSPOSASE FOR INSERTION SEQUENCE ELEMENT IS1111A"/>
    <property type="match status" value="1"/>
</dbReference>
<dbReference type="InterPro" id="IPR047650">
    <property type="entry name" value="Transpos_IS110"/>
</dbReference>
<organism evidence="3 4">
    <name type="scientific">Bacillus chungangensis</name>
    <dbReference type="NCBI Taxonomy" id="587633"/>
    <lineage>
        <taxon>Bacteria</taxon>
        <taxon>Bacillati</taxon>
        <taxon>Bacillota</taxon>
        <taxon>Bacilli</taxon>
        <taxon>Bacillales</taxon>
        <taxon>Bacillaceae</taxon>
        <taxon>Bacillus</taxon>
    </lineage>
</organism>
<gene>
    <name evidence="3" type="ORF">J2S08_000946</name>
</gene>
<comment type="caution">
    <text evidence="3">The sequence shown here is derived from an EMBL/GenBank/DDBJ whole genome shotgun (WGS) entry which is preliminary data.</text>
</comment>
<dbReference type="Pfam" id="PF02371">
    <property type="entry name" value="Transposase_20"/>
    <property type="match status" value="1"/>
</dbReference>
<feature type="domain" description="Transposase IS110-like N-terminal" evidence="1">
    <location>
        <begin position="8"/>
        <end position="153"/>
    </location>
</feature>
<dbReference type="InterPro" id="IPR002525">
    <property type="entry name" value="Transp_IS110-like_N"/>
</dbReference>
<accession>A0ABT9WQ91</accession>
<keyword evidence="4" id="KW-1185">Reference proteome</keyword>
<protein>
    <submittedName>
        <fullName evidence="3">Transposase</fullName>
    </submittedName>
</protein>
<evidence type="ECO:0000313" key="3">
    <source>
        <dbReference type="EMBL" id="MDQ0175112.1"/>
    </source>
</evidence>
<evidence type="ECO:0000259" key="1">
    <source>
        <dbReference type="Pfam" id="PF01548"/>
    </source>
</evidence>
<reference evidence="3 4" key="1">
    <citation type="submission" date="2023-07" db="EMBL/GenBank/DDBJ databases">
        <title>Genomic Encyclopedia of Type Strains, Phase IV (KMG-IV): sequencing the most valuable type-strain genomes for metagenomic binning, comparative biology and taxonomic classification.</title>
        <authorList>
            <person name="Goeker M."/>
        </authorList>
    </citation>
    <scope>NUCLEOTIDE SEQUENCE [LARGE SCALE GENOMIC DNA]</scope>
    <source>
        <strain evidence="3 4">DSM 23837</strain>
    </source>
</reference>